<dbReference type="PANTHER" id="PTHR22926:SF3">
    <property type="entry name" value="UNDECAPRENYL-PHOSPHATE ALPHA-N-ACETYLGLUCOSAMINYL 1-PHOSPHATE TRANSFERASE"/>
    <property type="match status" value="1"/>
</dbReference>
<keyword evidence="3 9" id="KW-0808">Transferase</keyword>
<proteinExistence type="predicted"/>
<keyword evidence="2" id="KW-1003">Cell membrane</keyword>
<feature type="binding site" evidence="7">
    <location>
        <position position="152"/>
    </location>
    <ligand>
        <name>Mg(2+)</name>
        <dbReference type="ChEBI" id="CHEBI:18420"/>
    </ligand>
</feature>
<keyword evidence="7" id="KW-0460">Magnesium</keyword>
<evidence type="ECO:0000256" key="8">
    <source>
        <dbReference type="SAM" id="Phobius"/>
    </source>
</evidence>
<evidence type="ECO:0000256" key="3">
    <source>
        <dbReference type="ARBA" id="ARBA00022679"/>
    </source>
</evidence>
<feature type="transmembrane region" description="Helical" evidence="8">
    <location>
        <begin position="184"/>
        <end position="201"/>
    </location>
</feature>
<dbReference type="PANTHER" id="PTHR22926">
    <property type="entry name" value="PHOSPHO-N-ACETYLMURAMOYL-PENTAPEPTIDE-TRANSFERASE"/>
    <property type="match status" value="1"/>
</dbReference>
<feature type="transmembrane region" description="Helical" evidence="8">
    <location>
        <begin position="161"/>
        <end position="178"/>
    </location>
</feature>
<dbReference type="GO" id="GO:0005886">
    <property type="term" value="C:plasma membrane"/>
    <property type="evidence" value="ECO:0007669"/>
    <property type="project" value="UniProtKB-SubCell"/>
</dbReference>
<dbReference type="GO" id="GO:0009103">
    <property type="term" value="P:lipopolysaccharide biosynthetic process"/>
    <property type="evidence" value="ECO:0007669"/>
    <property type="project" value="TreeGrafter"/>
</dbReference>
<keyword evidence="10" id="KW-1185">Reference proteome</keyword>
<name>A0A1M7JDE4_9FIRM</name>
<dbReference type="Proteomes" id="UP000184375">
    <property type="component" value="Unassembled WGS sequence"/>
</dbReference>
<feature type="transmembrane region" description="Helical" evidence="8">
    <location>
        <begin position="134"/>
        <end position="154"/>
    </location>
</feature>
<keyword evidence="6 8" id="KW-0472">Membrane</keyword>
<keyword evidence="5 8" id="KW-1133">Transmembrane helix</keyword>
<dbReference type="GO" id="GO:0016780">
    <property type="term" value="F:phosphotransferase activity, for other substituted phosphate groups"/>
    <property type="evidence" value="ECO:0007669"/>
    <property type="project" value="InterPro"/>
</dbReference>
<accession>A0A1M7JDE4</accession>
<feature type="binding site" evidence="7">
    <location>
        <position position="211"/>
    </location>
    <ligand>
        <name>Mg(2+)</name>
        <dbReference type="ChEBI" id="CHEBI:18420"/>
    </ligand>
</feature>
<evidence type="ECO:0000256" key="7">
    <source>
        <dbReference type="PIRSR" id="PIRSR600715-1"/>
    </source>
</evidence>
<evidence type="ECO:0000256" key="4">
    <source>
        <dbReference type="ARBA" id="ARBA00022692"/>
    </source>
</evidence>
<dbReference type="GO" id="GO:0044038">
    <property type="term" value="P:cell wall macromolecule biosynthetic process"/>
    <property type="evidence" value="ECO:0007669"/>
    <property type="project" value="TreeGrafter"/>
</dbReference>
<evidence type="ECO:0000256" key="5">
    <source>
        <dbReference type="ARBA" id="ARBA00022989"/>
    </source>
</evidence>
<comment type="subcellular location">
    <subcellularLocation>
        <location evidence="1">Cell membrane</location>
        <topology evidence="1">Multi-pass membrane protein</topology>
    </subcellularLocation>
</comment>
<evidence type="ECO:0000256" key="6">
    <source>
        <dbReference type="ARBA" id="ARBA00023136"/>
    </source>
</evidence>
<organism evidence="9 10">
    <name type="scientific">Caldanaerovirga acetigignens</name>
    <dbReference type="NCBI Taxonomy" id="447595"/>
    <lineage>
        <taxon>Bacteria</taxon>
        <taxon>Bacillati</taxon>
        <taxon>Bacillota</taxon>
        <taxon>Clostridia</taxon>
        <taxon>Thermosediminibacterales</taxon>
        <taxon>Thermosediminibacteraceae</taxon>
        <taxon>Caldanaerovirga</taxon>
    </lineage>
</organism>
<dbReference type="GO" id="GO:0071555">
    <property type="term" value="P:cell wall organization"/>
    <property type="evidence" value="ECO:0007669"/>
    <property type="project" value="TreeGrafter"/>
</dbReference>
<feature type="transmembrane region" description="Helical" evidence="8">
    <location>
        <begin position="6"/>
        <end position="23"/>
    </location>
</feature>
<keyword evidence="4 8" id="KW-0812">Transmembrane</keyword>
<dbReference type="EMBL" id="FRCR01000006">
    <property type="protein sequence ID" value="SHM51015.1"/>
    <property type="molecule type" value="Genomic_DNA"/>
</dbReference>
<dbReference type="GO" id="GO:0046872">
    <property type="term" value="F:metal ion binding"/>
    <property type="evidence" value="ECO:0007669"/>
    <property type="project" value="UniProtKB-KW"/>
</dbReference>
<feature type="transmembrane region" description="Helical" evidence="8">
    <location>
        <begin position="43"/>
        <end position="62"/>
    </location>
</feature>
<reference evidence="10" key="1">
    <citation type="submission" date="2016-11" db="EMBL/GenBank/DDBJ databases">
        <authorList>
            <person name="Varghese N."/>
            <person name="Submissions S."/>
        </authorList>
    </citation>
    <scope>NUCLEOTIDE SEQUENCE [LARGE SCALE GENOMIC DNA]</scope>
    <source>
        <strain evidence="10">DSM 18802</strain>
    </source>
</reference>
<feature type="transmembrane region" description="Helical" evidence="8">
    <location>
        <begin position="109"/>
        <end position="128"/>
    </location>
</feature>
<comment type="cofactor">
    <cofactor evidence="7">
        <name>Mg(2+)</name>
        <dbReference type="ChEBI" id="CHEBI:18420"/>
    </cofactor>
</comment>
<gene>
    <name evidence="9" type="ORF">SAMN05660826_01209</name>
</gene>
<dbReference type="InterPro" id="IPR000715">
    <property type="entry name" value="Glycosyl_transferase_4"/>
</dbReference>
<dbReference type="Pfam" id="PF00953">
    <property type="entry name" value="Glycos_transf_4"/>
    <property type="match status" value="1"/>
</dbReference>
<evidence type="ECO:0000256" key="2">
    <source>
        <dbReference type="ARBA" id="ARBA00022475"/>
    </source>
</evidence>
<sequence length="267" mass="30402">MRCLRLILAFVSLITTVFFLENFRKWEHAIKKSNYRNKEIITAGGVVFVIVILLINVYTVFYWDNTDIPEYIMLSAACMGFSGLMDDIFGTKGVKGIRGHFSKLLQGKITTGSIKAIIGLSIACFLAVKKNDFWMDIIIDALIIAFSTNLLNLMDLRPGRACKFFLFSVTIIFLYFLRKGLTNLIYLYMPLAVSVIVFWFYDSRELLMMGDVGSNVLGISLGIMISWISSYYAKIGVLSFLLGIQLISEFYSLSKILERIVSLRRNF</sequence>
<evidence type="ECO:0000256" key="1">
    <source>
        <dbReference type="ARBA" id="ARBA00004651"/>
    </source>
</evidence>
<keyword evidence="7" id="KW-0479">Metal-binding</keyword>
<dbReference type="AlphaFoldDB" id="A0A1M7JDE4"/>
<dbReference type="STRING" id="447595.SAMN05660826_01209"/>
<protein>
    <submittedName>
        <fullName evidence="9">UDP-N-acetylmuramyl pentapeptide phosphotransferase/UDP-N-acetylglucosamine-1-phosphate transferase</fullName>
    </submittedName>
</protein>
<evidence type="ECO:0000313" key="10">
    <source>
        <dbReference type="Proteomes" id="UP000184375"/>
    </source>
</evidence>
<feature type="transmembrane region" description="Helical" evidence="8">
    <location>
        <begin position="213"/>
        <end position="232"/>
    </location>
</feature>
<evidence type="ECO:0000313" key="9">
    <source>
        <dbReference type="EMBL" id="SHM51015.1"/>
    </source>
</evidence>